<feature type="non-terminal residue" evidence="2">
    <location>
        <position position="26"/>
    </location>
</feature>
<evidence type="ECO:0000313" key="2">
    <source>
        <dbReference type="EMBL" id="SVE59171.1"/>
    </source>
</evidence>
<feature type="compositionally biased region" description="Basic and acidic residues" evidence="1">
    <location>
        <begin position="15"/>
        <end position="26"/>
    </location>
</feature>
<feature type="region of interest" description="Disordered" evidence="1">
    <location>
        <begin position="1"/>
        <end position="26"/>
    </location>
</feature>
<dbReference type="EMBL" id="UINC01228025">
    <property type="protein sequence ID" value="SVE59171.1"/>
    <property type="molecule type" value="Genomic_DNA"/>
</dbReference>
<organism evidence="2">
    <name type="scientific">marine metagenome</name>
    <dbReference type="NCBI Taxonomy" id="408172"/>
    <lineage>
        <taxon>unclassified sequences</taxon>
        <taxon>metagenomes</taxon>
        <taxon>ecological metagenomes</taxon>
    </lineage>
</organism>
<accession>A0A383EQY4</accession>
<gene>
    <name evidence="2" type="ORF">METZ01_LOCUS512025</name>
</gene>
<proteinExistence type="predicted"/>
<reference evidence="2" key="1">
    <citation type="submission" date="2018-05" db="EMBL/GenBank/DDBJ databases">
        <authorList>
            <person name="Lanie J.A."/>
            <person name="Ng W.-L."/>
            <person name="Kazmierczak K.M."/>
            <person name="Andrzejewski T.M."/>
            <person name="Davidsen T.M."/>
            <person name="Wayne K.J."/>
            <person name="Tettelin H."/>
            <person name="Glass J.I."/>
            <person name="Rusch D."/>
            <person name="Podicherti R."/>
            <person name="Tsui H.-C.T."/>
            <person name="Winkler M.E."/>
        </authorList>
    </citation>
    <scope>NUCLEOTIDE SEQUENCE</scope>
</reference>
<evidence type="ECO:0000256" key="1">
    <source>
        <dbReference type="SAM" id="MobiDB-lite"/>
    </source>
</evidence>
<sequence>MVPADAVVGPISVEPPRDPAHGDIAT</sequence>
<name>A0A383EQY4_9ZZZZ</name>
<protein>
    <submittedName>
        <fullName evidence="2">Uncharacterized protein</fullName>
    </submittedName>
</protein>
<dbReference type="AlphaFoldDB" id="A0A383EQY4"/>